<feature type="compositionally biased region" description="Basic and acidic residues" evidence="1">
    <location>
        <begin position="69"/>
        <end position="81"/>
    </location>
</feature>
<feature type="region of interest" description="Disordered" evidence="1">
    <location>
        <begin position="56"/>
        <end position="88"/>
    </location>
</feature>
<gene>
    <name evidence="2" type="ORF">E2C01_077764</name>
</gene>
<evidence type="ECO:0000313" key="2">
    <source>
        <dbReference type="EMBL" id="MPC83074.1"/>
    </source>
</evidence>
<name>A0A5B7ISC0_PORTR</name>
<sequence>MSYDLRGPYHYSLAVPCRRRRRRRRLRYAAPGFPPPGDAPCVMVQQGRIKTDSVKRLASDTLPASPRGKNSEIKEDRDTERKKKRIKTEQAQSVIAGRIFFFVNLEYIFQTRH</sequence>
<accession>A0A5B7ISC0</accession>
<evidence type="ECO:0000256" key="1">
    <source>
        <dbReference type="SAM" id="MobiDB-lite"/>
    </source>
</evidence>
<comment type="caution">
    <text evidence="2">The sequence shown here is derived from an EMBL/GenBank/DDBJ whole genome shotgun (WGS) entry which is preliminary data.</text>
</comment>
<dbReference type="AlphaFoldDB" id="A0A5B7ISC0"/>
<dbReference type="Proteomes" id="UP000324222">
    <property type="component" value="Unassembled WGS sequence"/>
</dbReference>
<proteinExistence type="predicted"/>
<dbReference type="EMBL" id="VSRR010061421">
    <property type="protein sequence ID" value="MPC83074.1"/>
    <property type="molecule type" value="Genomic_DNA"/>
</dbReference>
<protein>
    <submittedName>
        <fullName evidence="2">Uncharacterized protein</fullName>
    </submittedName>
</protein>
<evidence type="ECO:0000313" key="3">
    <source>
        <dbReference type="Proteomes" id="UP000324222"/>
    </source>
</evidence>
<organism evidence="2 3">
    <name type="scientific">Portunus trituberculatus</name>
    <name type="common">Swimming crab</name>
    <name type="synonym">Neptunus trituberculatus</name>
    <dbReference type="NCBI Taxonomy" id="210409"/>
    <lineage>
        <taxon>Eukaryota</taxon>
        <taxon>Metazoa</taxon>
        <taxon>Ecdysozoa</taxon>
        <taxon>Arthropoda</taxon>
        <taxon>Crustacea</taxon>
        <taxon>Multicrustacea</taxon>
        <taxon>Malacostraca</taxon>
        <taxon>Eumalacostraca</taxon>
        <taxon>Eucarida</taxon>
        <taxon>Decapoda</taxon>
        <taxon>Pleocyemata</taxon>
        <taxon>Brachyura</taxon>
        <taxon>Eubrachyura</taxon>
        <taxon>Portunoidea</taxon>
        <taxon>Portunidae</taxon>
        <taxon>Portuninae</taxon>
        <taxon>Portunus</taxon>
    </lineage>
</organism>
<reference evidence="2 3" key="1">
    <citation type="submission" date="2019-05" db="EMBL/GenBank/DDBJ databases">
        <title>Another draft genome of Portunus trituberculatus and its Hox gene families provides insights of decapod evolution.</title>
        <authorList>
            <person name="Jeong J.-H."/>
            <person name="Song I."/>
            <person name="Kim S."/>
            <person name="Choi T."/>
            <person name="Kim D."/>
            <person name="Ryu S."/>
            <person name="Kim W."/>
        </authorList>
    </citation>
    <scope>NUCLEOTIDE SEQUENCE [LARGE SCALE GENOMIC DNA]</scope>
    <source>
        <tissue evidence="2">Muscle</tissue>
    </source>
</reference>
<keyword evidence="3" id="KW-1185">Reference proteome</keyword>